<dbReference type="EMBL" id="JAWCUA010000003">
    <property type="protein sequence ID" value="MDU0112420.1"/>
    <property type="molecule type" value="Genomic_DNA"/>
</dbReference>
<comment type="caution">
    <text evidence="1">The sequence shown here is derived from an EMBL/GenBank/DDBJ whole genome shotgun (WGS) entry which is preliminary data.</text>
</comment>
<organism evidence="1 2">
    <name type="scientific">Psychrosphaera aquimarina</name>
    <dbReference type="NCBI Taxonomy" id="2044854"/>
    <lineage>
        <taxon>Bacteria</taxon>
        <taxon>Pseudomonadati</taxon>
        <taxon>Pseudomonadota</taxon>
        <taxon>Gammaproteobacteria</taxon>
        <taxon>Alteromonadales</taxon>
        <taxon>Pseudoalteromonadaceae</taxon>
        <taxon>Psychrosphaera</taxon>
    </lineage>
</organism>
<dbReference type="SUPFAM" id="SSF48452">
    <property type="entry name" value="TPR-like"/>
    <property type="match status" value="1"/>
</dbReference>
<sequence length="178" mass="20779">MFTKVLDFWFNEIESSKWWVKDVEFDQIIKQRFTEIHQSAQKGELFAWRKTAHGRLAEIIVLDQFSRNMFRDTPMAFQSDSLALVLAQEAIAVGADKGLTQTERSFLYMPFMHSESLLIHEVAVGLFKKNGNQSNFEFELKHQAIIKEFGRYPHRNQILGRTSTEQEIKFLQQPGSSF</sequence>
<dbReference type="Pfam" id="PF06041">
    <property type="entry name" value="DUF924"/>
    <property type="match status" value="1"/>
</dbReference>
<dbReference type="RefSeq" id="WP_315946153.1">
    <property type="nucleotide sequence ID" value="NZ_JAWCUA010000003.1"/>
</dbReference>
<dbReference type="InterPro" id="IPR010323">
    <property type="entry name" value="DUF924"/>
</dbReference>
<dbReference type="Gene3D" id="1.25.40.10">
    <property type="entry name" value="Tetratricopeptide repeat domain"/>
    <property type="match status" value="1"/>
</dbReference>
<evidence type="ECO:0000313" key="1">
    <source>
        <dbReference type="EMBL" id="MDU0112420.1"/>
    </source>
</evidence>
<proteinExistence type="predicted"/>
<name>A0ABU3QYD9_9GAMM</name>
<keyword evidence="2" id="KW-1185">Reference proteome</keyword>
<evidence type="ECO:0000313" key="2">
    <source>
        <dbReference type="Proteomes" id="UP001257914"/>
    </source>
</evidence>
<dbReference type="Gene3D" id="1.20.58.320">
    <property type="entry name" value="TPR-like"/>
    <property type="match status" value="1"/>
</dbReference>
<dbReference type="Proteomes" id="UP001257914">
    <property type="component" value="Unassembled WGS sequence"/>
</dbReference>
<reference evidence="1 2" key="1">
    <citation type="submission" date="2023-10" db="EMBL/GenBank/DDBJ databases">
        <title>Psychrosphaera aquimaarina strain SW33 isolated from seawater.</title>
        <authorList>
            <person name="Bayburt H."/>
            <person name="Kim J.M."/>
            <person name="Choi B.J."/>
            <person name="Jeon C.O."/>
        </authorList>
    </citation>
    <scope>NUCLEOTIDE SEQUENCE [LARGE SCALE GENOMIC DNA]</scope>
    <source>
        <strain evidence="1 2">KCTC 52743</strain>
    </source>
</reference>
<dbReference type="InterPro" id="IPR011990">
    <property type="entry name" value="TPR-like_helical_dom_sf"/>
</dbReference>
<accession>A0ABU3QYD9</accession>
<gene>
    <name evidence="1" type="ORF">RT723_05275</name>
</gene>
<protein>
    <submittedName>
        <fullName evidence="1">DUF924 family protein</fullName>
    </submittedName>
</protein>